<dbReference type="InterPro" id="IPR050071">
    <property type="entry name" value="Dehydroquinate_synthase"/>
</dbReference>
<dbReference type="Gene3D" id="1.20.1090.10">
    <property type="entry name" value="Dehydroquinate synthase-like - alpha domain"/>
    <property type="match status" value="1"/>
</dbReference>
<feature type="binding site" evidence="18">
    <location>
        <position position="185"/>
    </location>
    <ligand>
        <name>Zn(2+)</name>
        <dbReference type="ChEBI" id="CHEBI:29105"/>
    </ligand>
</feature>
<dbReference type="CDD" id="cd08195">
    <property type="entry name" value="DHQS"/>
    <property type="match status" value="1"/>
</dbReference>
<keyword evidence="17 18" id="KW-0170">Cobalt</keyword>
<dbReference type="PATRIC" id="fig|1423726.3.peg.2787"/>
<protein>
    <recommendedName>
        <fullName evidence="8 18">3-dehydroquinate synthase</fullName>
        <shortName evidence="18">DHQS</shortName>
        <ecNumber evidence="7 18">4.2.3.4</ecNumber>
    </recommendedName>
</protein>
<keyword evidence="13 18" id="KW-0862">Zinc</keyword>
<comment type="function">
    <text evidence="18">Catalyzes the conversion of 3-deoxy-D-arabino-heptulosonate 7-phosphate (DAHP) to dehydroquinate (DHQ).</text>
</comment>
<dbReference type="GO" id="GO:0009073">
    <property type="term" value="P:aromatic amino acid family biosynthetic process"/>
    <property type="evidence" value="ECO:0007669"/>
    <property type="project" value="UniProtKB-KW"/>
</dbReference>
<feature type="binding site" evidence="18">
    <location>
        <position position="152"/>
    </location>
    <ligand>
        <name>NAD(+)</name>
        <dbReference type="ChEBI" id="CHEBI:57540"/>
    </ligand>
</feature>
<comment type="cofactor">
    <cofactor evidence="3">
        <name>Zn(2+)</name>
        <dbReference type="ChEBI" id="CHEBI:29105"/>
    </cofactor>
</comment>
<dbReference type="EMBL" id="AZDA01000046">
    <property type="protein sequence ID" value="KRK38962.1"/>
    <property type="molecule type" value="Genomic_DNA"/>
</dbReference>
<evidence type="ECO:0000256" key="8">
    <source>
        <dbReference type="ARBA" id="ARBA00017684"/>
    </source>
</evidence>
<evidence type="ECO:0000259" key="20">
    <source>
        <dbReference type="Pfam" id="PF24621"/>
    </source>
</evidence>
<dbReference type="EC" id="4.2.3.4" evidence="7 18"/>
<dbReference type="RefSeq" id="WP_057904335.1">
    <property type="nucleotide sequence ID" value="NZ_AZDA01000046.1"/>
</dbReference>
<keyword evidence="15 18" id="KW-0057">Aromatic amino acid biosynthesis</keyword>
<dbReference type="SUPFAM" id="SSF56796">
    <property type="entry name" value="Dehydroquinate synthase-like"/>
    <property type="match status" value="1"/>
</dbReference>
<evidence type="ECO:0000313" key="21">
    <source>
        <dbReference type="EMBL" id="KRK38962.1"/>
    </source>
</evidence>
<evidence type="ECO:0000256" key="17">
    <source>
        <dbReference type="ARBA" id="ARBA00023285"/>
    </source>
</evidence>
<feature type="binding site" evidence="18">
    <location>
        <begin position="106"/>
        <end position="110"/>
    </location>
    <ligand>
        <name>NAD(+)</name>
        <dbReference type="ChEBI" id="CHEBI:57540"/>
    </ligand>
</feature>
<evidence type="ECO:0000313" key="22">
    <source>
        <dbReference type="Proteomes" id="UP000051461"/>
    </source>
</evidence>
<evidence type="ECO:0000256" key="1">
    <source>
        <dbReference type="ARBA" id="ARBA00001393"/>
    </source>
</evidence>
<dbReference type="PANTHER" id="PTHR43622">
    <property type="entry name" value="3-DEHYDROQUINATE SYNTHASE"/>
    <property type="match status" value="1"/>
</dbReference>
<comment type="caution">
    <text evidence="18">Lacks conserved residue(s) required for the propagation of feature annotation.</text>
</comment>
<evidence type="ECO:0000256" key="10">
    <source>
        <dbReference type="ARBA" id="ARBA00022605"/>
    </source>
</evidence>
<comment type="pathway">
    <text evidence="5 18">Metabolic intermediate biosynthesis; chorismate biosynthesis; chorismate from D-erythrose 4-phosphate and phosphoenolpyruvate: step 2/7.</text>
</comment>
<dbReference type="GO" id="GO:0046872">
    <property type="term" value="F:metal ion binding"/>
    <property type="evidence" value="ECO:0007669"/>
    <property type="project" value="UniProtKB-KW"/>
</dbReference>
<dbReference type="GO" id="GO:0008652">
    <property type="term" value="P:amino acid biosynthetic process"/>
    <property type="evidence" value="ECO:0007669"/>
    <property type="project" value="UniProtKB-KW"/>
</dbReference>
<feature type="binding site" evidence="18">
    <location>
        <begin position="130"/>
        <end position="131"/>
    </location>
    <ligand>
        <name>NAD(+)</name>
        <dbReference type="ChEBI" id="CHEBI:57540"/>
    </ligand>
</feature>
<dbReference type="Gene3D" id="3.40.50.1970">
    <property type="match status" value="1"/>
</dbReference>
<dbReference type="Proteomes" id="UP000051461">
    <property type="component" value="Unassembled WGS sequence"/>
</dbReference>
<dbReference type="PANTHER" id="PTHR43622:SF7">
    <property type="entry name" value="3-DEHYDROQUINATE SYNTHASE, CHLOROPLASTIC"/>
    <property type="match status" value="1"/>
</dbReference>
<feature type="binding site" evidence="18">
    <location>
        <position position="143"/>
    </location>
    <ligand>
        <name>NAD(+)</name>
        <dbReference type="ChEBI" id="CHEBI:57540"/>
    </ligand>
</feature>
<evidence type="ECO:0000256" key="3">
    <source>
        <dbReference type="ARBA" id="ARBA00001947"/>
    </source>
</evidence>
<feature type="binding site" evidence="18">
    <location>
        <begin position="170"/>
        <end position="173"/>
    </location>
    <ligand>
        <name>NAD(+)</name>
        <dbReference type="ChEBI" id="CHEBI:57540"/>
    </ligand>
</feature>
<reference evidence="21 22" key="1">
    <citation type="journal article" date="2015" name="Genome Announc.">
        <title>Expanding the biotechnology potential of lactobacilli through comparative genomics of 213 strains and associated genera.</title>
        <authorList>
            <person name="Sun Z."/>
            <person name="Harris H.M."/>
            <person name="McCann A."/>
            <person name="Guo C."/>
            <person name="Argimon S."/>
            <person name="Zhang W."/>
            <person name="Yang X."/>
            <person name="Jeffery I.B."/>
            <person name="Cooney J.C."/>
            <person name="Kagawa T.F."/>
            <person name="Liu W."/>
            <person name="Song Y."/>
            <person name="Salvetti E."/>
            <person name="Wrobel A."/>
            <person name="Rasinkangas P."/>
            <person name="Parkhill J."/>
            <person name="Rea M.C."/>
            <person name="O'Sullivan O."/>
            <person name="Ritari J."/>
            <person name="Douillard F.P."/>
            <person name="Paul Ross R."/>
            <person name="Yang R."/>
            <person name="Briner A.E."/>
            <person name="Felis G.E."/>
            <person name="de Vos W.M."/>
            <person name="Barrangou R."/>
            <person name="Klaenhammer T.R."/>
            <person name="Caufield P.W."/>
            <person name="Cui Y."/>
            <person name="Zhang H."/>
            <person name="O'Toole P.W."/>
        </authorList>
    </citation>
    <scope>NUCLEOTIDE SEQUENCE [LARGE SCALE GENOMIC DNA]</scope>
    <source>
        <strain evidence="21 22">DSM 20003</strain>
    </source>
</reference>
<evidence type="ECO:0000256" key="12">
    <source>
        <dbReference type="ARBA" id="ARBA00022741"/>
    </source>
</evidence>
<feature type="binding site" evidence="18">
    <location>
        <position position="262"/>
    </location>
    <ligand>
        <name>Zn(2+)</name>
        <dbReference type="ChEBI" id="CHEBI:29105"/>
    </ligand>
</feature>
<dbReference type="InterPro" id="IPR030963">
    <property type="entry name" value="DHQ_synth_fam"/>
</dbReference>
<dbReference type="PIRSF" id="PIRSF001455">
    <property type="entry name" value="DHQ_synth"/>
    <property type="match status" value="1"/>
</dbReference>
<evidence type="ECO:0000259" key="19">
    <source>
        <dbReference type="Pfam" id="PF01761"/>
    </source>
</evidence>
<dbReference type="FunFam" id="3.40.50.1970:FF:000007">
    <property type="entry name" value="Pentafunctional AROM polypeptide"/>
    <property type="match status" value="1"/>
</dbReference>
<evidence type="ECO:0000256" key="15">
    <source>
        <dbReference type="ARBA" id="ARBA00023141"/>
    </source>
</evidence>
<dbReference type="InterPro" id="IPR056179">
    <property type="entry name" value="DHQS_C"/>
</dbReference>
<sequence>MEEVTVTLPTKTYQIKIANGLLNTIGTEVAALWQPRKIAVISDRQVAPLCADQVLTSLKAAGFEPHLYLVEAGEASKSLGVASSLYDELVGDGFTRTDGVIALGGGVVGDLAGFVASTYMRGLAFIQIPTSLLAQVDSSVGGKTAVDLPSGKNLVGTFYQPDLVAVDPTTLKTLSQRYLVEGYAEILKMAAIDKPEFWQIIEKIDQPAAIMTYASELIKASVTFKAKVVIADEQEGGLRQILNFGHTMGHAIELLAAGALAHGEAISIGMVQLTKLFEAYQLSPVGLTQQLTTALQKVGLPTESDLIGSQAFYENMRHDKKNRHGKLNLVYLKAIGEPVIYPVQLNELETFFSGQAIITK</sequence>
<comment type="caution">
    <text evidence="21">The sequence shown here is derived from an EMBL/GenBank/DDBJ whole genome shotgun (WGS) entry which is preliminary data.</text>
</comment>
<dbReference type="AlphaFoldDB" id="A0A0R1H5T2"/>
<comment type="catalytic activity">
    <reaction evidence="1 18">
        <text>7-phospho-2-dehydro-3-deoxy-D-arabino-heptonate = 3-dehydroquinate + phosphate</text>
        <dbReference type="Rhea" id="RHEA:21968"/>
        <dbReference type="ChEBI" id="CHEBI:32364"/>
        <dbReference type="ChEBI" id="CHEBI:43474"/>
        <dbReference type="ChEBI" id="CHEBI:58394"/>
        <dbReference type="EC" id="4.2.3.4"/>
    </reaction>
</comment>
<keyword evidence="10 18" id="KW-0028">Amino-acid biosynthesis</keyword>
<evidence type="ECO:0000256" key="13">
    <source>
        <dbReference type="ARBA" id="ARBA00022833"/>
    </source>
</evidence>
<feature type="binding site" evidence="18">
    <location>
        <position position="246"/>
    </location>
    <ligand>
        <name>Zn(2+)</name>
        <dbReference type="ChEBI" id="CHEBI:29105"/>
    </ligand>
</feature>
<keyword evidence="14 18" id="KW-0520">NAD</keyword>
<comment type="similarity">
    <text evidence="6 18">Belongs to the sugar phosphate cyclases superfamily. Dehydroquinate synthase family.</text>
</comment>
<keyword evidence="9 18" id="KW-0963">Cytoplasm</keyword>
<dbReference type="HAMAP" id="MF_00110">
    <property type="entry name" value="DHQ_synthase"/>
    <property type="match status" value="1"/>
</dbReference>
<evidence type="ECO:0000256" key="4">
    <source>
        <dbReference type="ARBA" id="ARBA00004496"/>
    </source>
</evidence>
<evidence type="ECO:0000256" key="5">
    <source>
        <dbReference type="ARBA" id="ARBA00004661"/>
    </source>
</evidence>
<name>A0A0R1H5T2_9LACO</name>
<dbReference type="Pfam" id="PF24621">
    <property type="entry name" value="DHQS_C"/>
    <property type="match status" value="1"/>
</dbReference>
<comment type="cofactor">
    <cofactor evidence="18">
        <name>Co(2+)</name>
        <dbReference type="ChEBI" id="CHEBI:48828"/>
    </cofactor>
    <cofactor evidence="18">
        <name>Zn(2+)</name>
        <dbReference type="ChEBI" id="CHEBI:29105"/>
    </cofactor>
    <text evidence="18">Binds 1 divalent metal cation per subunit. Can use either Co(2+) or Zn(2+).</text>
</comment>
<keyword evidence="16 18" id="KW-0456">Lyase</keyword>
<dbReference type="GO" id="GO:0003856">
    <property type="term" value="F:3-dehydroquinate synthase activity"/>
    <property type="evidence" value="ECO:0007669"/>
    <property type="project" value="UniProtKB-UniRule"/>
</dbReference>
<dbReference type="GO" id="GO:0009423">
    <property type="term" value="P:chorismate biosynthetic process"/>
    <property type="evidence" value="ECO:0007669"/>
    <property type="project" value="UniProtKB-UniRule"/>
</dbReference>
<evidence type="ECO:0000256" key="14">
    <source>
        <dbReference type="ARBA" id="ARBA00023027"/>
    </source>
</evidence>
<dbReference type="UniPathway" id="UPA00053">
    <property type="reaction ID" value="UER00085"/>
</dbReference>
<organism evidence="21 22">
    <name type="scientific">Loigolactobacillus bifermentans DSM 20003</name>
    <dbReference type="NCBI Taxonomy" id="1423726"/>
    <lineage>
        <taxon>Bacteria</taxon>
        <taxon>Bacillati</taxon>
        <taxon>Bacillota</taxon>
        <taxon>Bacilli</taxon>
        <taxon>Lactobacillales</taxon>
        <taxon>Lactobacillaceae</taxon>
        <taxon>Loigolactobacillus</taxon>
    </lineage>
</organism>
<dbReference type="NCBIfam" id="TIGR01357">
    <property type="entry name" value="aroB"/>
    <property type="match status" value="1"/>
</dbReference>
<evidence type="ECO:0000256" key="18">
    <source>
        <dbReference type="HAMAP-Rule" id="MF_00110"/>
    </source>
</evidence>
<gene>
    <name evidence="18" type="primary">aroB</name>
    <name evidence="21" type="ORF">FC07_GL002678</name>
</gene>
<evidence type="ECO:0000256" key="9">
    <source>
        <dbReference type="ARBA" id="ARBA00022490"/>
    </source>
</evidence>
<dbReference type="InterPro" id="IPR016037">
    <property type="entry name" value="DHQ_synth_AroB"/>
</dbReference>
<comment type="cofactor">
    <cofactor evidence="2 18">
        <name>NAD(+)</name>
        <dbReference type="ChEBI" id="CHEBI:57540"/>
    </cofactor>
</comment>
<proteinExistence type="inferred from homology"/>
<dbReference type="GO" id="GO:0005737">
    <property type="term" value="C:cytoplasm"/>
    <property type="evidence" value="ECO:0007669"/>
    <property type="project" value="UniProtKB-SubCell"/>
</dbReference>
<feature type="domain" description="3-dehydroquinate synthase C-terminal" evidence="20">
    <location>
        <begin position="182"/>
        <end position="322"/>
    </location>
</feature>
<dbReference type="GO" id="GO:0000166">
    <property type="term" value="F:nucleotide binding"/>
    <property type="evidence" value="ECO:0007669"/>
    <property type="project" value="UniProtKB-KW"/>
</dbReference>
<dbReference type="STRING" id="1423726.FC07_GL002678"/>
<evidence type="ECO:0000256" key="11">
    <source>
        <dbReference type="ARBA" id="ARBA00022723"/>
    </source>
</evidence>
<feature type="domain" description="3-dehydroquinate synthase N-terminal" evidence="19">
    <location>
        <begin position="69"/>
        <end position="179"/>
    </location>
</feature>
<keyword evidence="22" id="KW-1185">Reference proteome</keyword>
<keyword evidence="12 18" id="KW-0547">Nucleotide-binding</keyword>
<evidence type="ECO:0000256" key="7">
    <source>
        <dbReference type="ARBA" id="ARBA00013031"/>
    </source>
</evidence>
<dbReference type="InterPro" id="IPR030960">
    <property type="entry name" value="DHQS/DOIS_N"/>
</dbReference>
<evidence type="ECO:0000256" key="16">
    <source>
        <dbReference type="ARBA" id="ARBA00023239"/>
    </source>
</evidence>
<comment type="subcellular location">
    <subcellularLocation>
        <location evidence="4 18">Cytoplasm</location>
    </subcellularLocation>
</comment>
<evidence type="ECO:0000256" key="2">
    <source>
        <dbReference type="ARBA" id="ARBA00001911"/>
    </source>
</evidence>
<evidence type="ECO:0000256" key="6">
    <source>
        <dbReference type="ARBA" id="ARBA00005412"/>
    </source>
</evidence>
<dbReference type="Pfam" id="PF01761">
    <property type="entry name" value="DHQ_synthase"/>
    <property type="match status" value="1"/>
</dbReference>
<accession>A0A0R1H5T2</accession>
<keyword evidence="11 18" id="KW-0479">Metal-binding</keyword>